<evidence type="ECO:0000313" key="1">
    <source>
        <dbReference type="EMBL" id="GHD13453.1"/>
    </source>
</evidence>
<dbReference type="Proteomes" id="UP000638353">
    <property type="component" value="Unassembled WGS sequence"/>
</dbReference>
<proteinExistence type="predicted"/>
<reference evidence="1" key="2">
    <citation type="submission" date="2020-09" db="EMBL/GenBank/DDBJ databases">
        <authorList>
            <person name="Sun Q."/>
            <person name="Ohkuma M."/>
        </authorList>
    </citation>
    <scope>NUCLEOTIDE SEQUENCE</scope>
    <source>
        <strain evidence="1">JCM 4637</strain>
    </source>
</reference>
<organism evidence="1 2">
    <name type="scientific">Streptomyces finlayi</name>
    <dbReference type="NCBI Taxonomy" id="67296"/>
    <lineage>
        <taxon>Bacteria</taxon>
        <taxon>Bacillati</taxon>
        <taxon>Actinomycetota</taxon>
        <taxon>Actinomycetes</taxon>
        <taxon>Kitasatosporales</taxon>
        <taxon>Streptomycetaceae</taxon>
        <taxon>Streptomyces</taxon>
    </lineage>
</organism>
<accession>A0A918X5B5</accession>
<comment type="caution">
    <text evidence="1">The sequence shown here is derived from an EMBL/GenBank/DDBJ whole genome shotgun (WGS) entry which is preliminary data.</text>
</comment>
<protein>
    <submittedName>
        <fullName evidence="1">Uncharacterized protein</fullName>
    </submittedName>
</protein>
<sequence>MAKARAAAMPAVLPSYPAVLVMGSFTGSCALDKWGTPLLGQDVPGPCYCVPLRPACVLRGTGTVRVPMINVSTLRKDQVLRNTLSRGRTCAAACVEGAFCLCLYAGRGARSCRVLREGNRWRTLGL</sequence>
<evidence type="ECO:0000313" key="2">
    <source>
        <dbReference type="Proteomes" id="UP000638353"/>
    </source>
</evidence>
<name>A0A918X5B5_9ACTN</name>
<gene>
    <name evidence="1" type="ORF">GCM10010334_71660</name>
</gene>
<dbReference type="AlphaFoldDB" id="A0A918X5B5"/>
<dbReference type="EMBL" id="BMVC01000019">
    <property type="protein sequence ID" value="GHD13453.1"/>
    <property type="molecule type" value="Genomic_DNA"/>
</dbReference>
<dbReference type="PROSITE" id="PS51257">
    <property type="entry name" value="PROKAR_LIPOPROTEIN"/>
    <property type="match status" value="1"/>
</dbReference>
<reference evidence="1" key="1">
    <citation type="journal article" date="2014" name="Int. J. Syst. Evol. Microbiol.">
        <title>Complete genome sequence of Corynebacterium casei LMG S-19264T (=DSM 44701T), isolated from a smear-ripened cheese.</title>
        <authorList>
            <consortium name="US DOE Joint Genome Institute (JGI-PGF)"/>
            <person name="Walter F."/>
            <person name="Albersmeier A."/>
            <person name="Kalinowski J."/>
            <person name="Ruckert C."/>
        </authorList>
    </citation>
    <scope>NUCLEOTIDE SEQUENCE</scope>
    <source>
        <strain evidence="1">JCM 4637</strain>
    </source>
</reference>